<dbReference type="AlphaFoldDB" id="A0A3M7QSZ1"/>
<dbReference type="STRING" id="10195.A0A3M7QSZ1"/>
<gene>
    <name evidence="7" type="ORF">BpHYR1_031796</name>
</gene>
<protein>
    <submittedName>
        <fullName evidence="7">Solute carrier family 26 member 6-like</fullName>
    </submittedName>
</protein>
<feature type="transmembrane region" description="Helical" evidence="5">
    <location>
        <begin position="111"/>
        <end position="136"/>
    </location>
</feature>
<keyword evidence="8" id="KW-1185">Reference proteome</keyword>
<feature type="transmembrane region" description="Helical" evidence="5">
    <location>
        <begin position="432"/>
        <end position="452"/>
    </location>
</feature>
<keyword evidence="3 5" id="KW-1133">Transmembrane helix</keyword>
<dbReference type="PANTHER" id="PTHR11814">
    <property type="entry name" value="SULFATE TRANSPORTER"/>
    <property type="match status" value="1"/>
</dbReference>
<evidence type="ECO:0000256" key="1">
    <source>
        <dbReference type="ARBA" id="ARBA00004141"/>
    </source>
</evidence>
<evidence type="ECO:0000313" key="7">
    <source>
        <dbReference type="EMBL" id="RNA14181.1"/>
    </source>
</evidence>
<reference evidence="7 8" key="1">
    <citation type="journal article" date="2018" name="Sci. Rep.">
        <title>Genomic signatures of local adaptation to the degree of environmental predictability in rotifers.</title>
        <authorList>
            <person name="Franch-Gras L."/>
            <person name="Hahn C."/>
            <person name="Garcia-Roger E.M."/>
            <person name="Carmona M.J."/>
            <person name="Serra M."/>
            <person name="Gomez A."/>
        </authorList>
    </citation>
    <scope>NUCLEOTIDE SEQUENCE [LARGE SCALE GENOMIC DNA]</scope>
    <source>
        <strain evidence="7">HYR1</strain>
    </source>
</reference>
<dbReference type="OrthoDB" id="288203at2759"/>
<feature type="transmembrane region" description="Helical" evidence="5">
    <location>
        <begin position="472"/>
        <end position="490"/>
    </location>
</feature>
<dbReference type="EMBL" id="REGN01005244">
    <property type="protein sequence ID" value="RNA14181.1"/>
    <property type="molecule type" value="Genomic_DNA"/>
</dbReference>
<dbReference type="GO" id="GO:0016020">
    <property type="term" value="C:membrane"/>
    <property type="evidence" value="ECO:0007669"/>
    <property type="project" value="UniProtKB-SubCell"/>
</dbReference>
<sequence length="801" mass="91145">MVWTKKNTQKPYQIDPSLEVDININRPAYNQEKFEQNYNIKAFQGFSILYFFRGIFLKNCSPEKKYVRNYIVNRIPIIGWLSEYNFREFLVPDLFAGITVGIMHIPQGMGYALLAELPPIYGLYTSFFPSLIYLVFGTSRQLSIGTLAITCIMVGTLITDLEKKIIPDVHNSTVMSKIVYSHLYNDDNEKIKIQIATASAFCIGIIQIIMFIFQLGFITAYFSEPMLNGFVAGYYFNLEFLKEKNLILVHGWAPIILNVITNFNIRSSIHVLTSQIKSSLGISIPVFFGVCKIPITWYYIIMNIPKANLATVIISVICITKLLIIKIHVNQRFAKKMIAPFPTELVVVIDLNLFVVFGTLISYLANFKERFDIKIIGPVQSGIPSPESPPLYLLKDMIFPCFLIAIVTYAINFSLCDLFSKTHHYKINPNQEFLAYGASNVFSSFFSCFVSAGSLGRSCMQNNAGGKTQMASVFSCIILALVLGFIAPLFEYLPKACLASIVIVALQGLFIKIGDLVIYWKINKIEFFQFLITFLSVVFLDIDIGLGIGVGFYILIHLVRSSTPYSTLLGNIPGTEFYKDTKLYKEAKEIDQIKIVRIQAELHASNSSKFQNEIFKLTDAKPQDFIEMKEKIVKEKRKIMKNHKLSKFKTFFPSFMKKYSVSDKSSDTKVYGLENQNFENSSSNFQNATIQIEEEKTRNFSDQIVVDDEIVPNFKFLIIDCSPIPFIDSVGVKTIKQLISDYKDIGIITYLADCNDAIIDRFKCMEHALSTEQKSAGYYDERIFHLTIHDAVVHAQNILNY</sequence>
<dbReference type="InterPro" id="IPR018045">
    <property type="entry name" value="S04_transporter_CS"/>
</dbReference>
<keyword evidence="4 5" id="KW-0472">Membrane</keyword>
<feature type="transmembrane region" description="Helical" evidence="5">
    <location>
        <begin position="528"/>
        <end position="556"/>
    </location>
</feature>
<comment type="caution">
    <text evidence="7">The sequence shown here is derived from an EMBL/GenBank/DDBJ whole genome shotgun (WGS) entry which is preliminary data.</text>
</comment>
<evidence type="ECO:0000256" key="5">
    <source>
        <dbReference type="SAM" id="Phobius"/>
    </source>
</evidence>
<dbReference type="GO" id="GO:0008271">
    <property type="term" value="F:secondary active sulfate transmembrane transporter activity"/>
    <property type="evidence" value="ECO:0007669"/>
    <property type="project" value="InterPro"/>
</dbReference>
<accession>A0A3M7QSZ1</accession>
<comment type="subcellular location">
    <subcellularLocation>
        <location evidence="1">Membrane</location>
        <topology evidence="1">Multi-pass membrane protein</topology>
    </subcellularLocation>
</comment>
<feature type="transmembrane region" description="Helical" evidence="5">
    <location>
        <begin position="277"/>
        <end position="301"/>
    </location>
</feature>
<dbReference type="SUPFAM" id="SSF52091">
    <property type="entry name" value="SpoIIaa-like"/>
    <property type="match status" value="1"/>
</dbReference>
<dbReference type="InterPro" id="IPR002645">
    <property type="entry name" value="STAS_dom"/>
</dbReference>
<proteinExistence type="predicted"/>
<evidence type="ECO:0000259" key="6">
    <source>
        <dbReference type="PROSITE" id="PS50801"/>
    </source>
</evidence>
<dbReference type="Proteomes" id="UP000276133">
    <property type="component" value="Unassembled WGS sequence"/>
</dbReference>
<dbReference type="Pfam" id="PF01740">
    <property type="entry name" value="STAS"/>
    <property type="match status" value="1"/>
</dbReference>
<feature type="transmembrane region" description="Helical" evidence="5">
    <location>
        <begin position="307"/>
        <end position="324"/>
    </location>
</feature>
<dbReference type="InterPro" id="IPR001902">
    <property type="entry name" value="SLC26A/SulP_fam"/>
</dbReference>
<evidence type="ECO:0000256" key="3">
    <source>
        <dbReference type="ARBA" id="ARBA00022989"/>
    </source>
</evidence>
<dbReference type="InterPro" id="IPR011547">
    <property type="entry name" value="SLC26A/SulP_dom"/>
</dbReference>
<evidence type="ECO:0000313" key="8">
    <source>
        <dbReference type="Proteomes" id="UP000276133"/>
    </source>
</evidence>
<dbReference type="Pfam" id="PF00916">
    <property type="entry name" value="Sulfate_transp"/>
    <property type="match status" value="2"/>
</dbReference>
<feature type="transmembrane region" description="Helical" evidence="5">
    <location>
        <begin position="246"/>
        <end position="265"/>
    </location>
</feature>
<keyword evidence="2 5" id="KW-0812">Transmembrane</keyword>
<feature type="transmembrane region" description="Helical" evidence="5">
    <location>
        <begin position="200"/>
        <end position="222"/>
    </location>
</feature>
<dbReference type="PROSITE" id="PS01130">
    <property type="entry name" value="SLC26A"/>
    <property type="match status" value="1"/>
</dbReference>
<dbReference type="Gene3D" id="3.30.750.24">
    <property type="entry name" value="STAS domain"/>
    <property type="match status" value="1"/>
</dbReference>
<feature type="transmembrane region" description="Helical" evidence="5">
    <location>
        <begin position="497"/>
        <end position="522"/>
    </location>
</feature>
<dbReference type="InterPro" id="IPR036513">
    <property type="entry name" value="STAS_dom_sf"/>
</dbReference>
<feature type="transmembrane region" description="Helical" evidence="5">
    <location>
        <begin position="345"/>
        <end position="365"/>
    </location>
</feature>
<feature type="domain" description="STAS" evidence="6">
    <location>
        <begin position="583"/>
        <end position="795"/>
    </location>
</feature>
<organism evidence="7 8">
    <name type="scientific">Brachionus plicatilis</name>
    <name type="common">Marine rotifer</name>
    <name type="synonym">Brachionus muelleri</name>
    <dbReference type="NCBI Taxonomy" id="10195"/>
    <lineage>
        <taxon>Eukaryota</taxon>
        <taxon>Metazoa</taxon>
        <taxon>Spiralia</taxon>
        <taxon>Gnathifera</taxon>
        <taxon>Rotifera</taxon>
        <taxon>Eurotatoria</taxon>
        <taxon>Monogononta</taxon>
        <taxon>Pseudotrocha</taxon>
        <taxon>Ploima</taxon>
        <taxon>Brachionidae</taxon>
        <taxon>Brachionus</taxon>
    </lineage>
</organism>
<evidence type="ECO:0000256" key="2">
    <source>
        <dbReference type="ARBA" id="ARBA00022692"/>
    </source>
</evidence>
<feature type="transmembrane region" description="Helical" evidence="5">
    <location>
        <begin position="397"/>
        <end position="420"/>
    </location>
</feature>
<dbReference type="CDD" id="cd07042">
    <property type="entry name" value="STAS_SulP_like_sulfate_transporter"/>
    <property type="match status" value="1"/>
</dbReference>
<name>A0A3M7QSZ1_BRAPC</name>
<dbReference type="PROSITE" id="PS50801">
    <property type="entry name" value="STAS"/>
    <property type="match status" value="1"/>
</dbReference>
<evidence type="ECO:0000256" key="4">
    <source>
        <dbReference type="ARBA" id="ARBA00023136"/>
    </source>
</evidence>